<evidence type="ECO:0000313" key="2">
    <source>
        <dbReference type="Proteomes" id="UP000663889"/>
    </source>
</evidence>
<dbReference type="Proteomes" id="UP000663889">
    <property type="component" value="Unassembled WGS sequence"/>
</dbReference>
<proteinExistence type="predicted"/>
<name>A0A814YFV4_9BILA</name>
<reference evidence="1" key="1">
    <citation type="submission" date="2021-02" db="EMBL/GenBank/DDBJ databases">
        <authorList>
            <person name="Nowell W R."/>
        </authorList>
    </citation>
    <scope>NUCLEOTIDE SEQUENCE</scope>
</reference>
<accession>A0A814YFV4</accession>
<protein>
    <submittedName>
        <fullName evidence="1">Uncharacterized protein</fullName>
    </submittedName>
</protein>
<sequence>MIDVLSSVVDVNRRFRRLVLDSIYIRDLDMTSTISINSLKTSSIDTQVISRICSNILPQIHSQVHKLTVEEDSMKQILHAANYPQLYSLSLVNFHEITLHEYLTGDLILRDLLTKQITHLNIDIIKPVELCSEIVSNMFGLILSLCKKLIALNFCDIFPIRECQSLIFNVISKISVPSTLMKLKINVVSLIDCLYILDGPFVCLSTLIINIGQIFNLCPPIDPTKKLPQLKCLSFTVNHITFEYDELLVPLFCRMINLEELKLYLLVGRFNSTYIDGIQLYNQFLIYMTQLKKFTFNIETDVYYTNVKIELPSNEDIQRSFIGRGYQKVASYVNTDLCSRHGECHIYSLPYDFEFCVYSNNSFQRGMFHKVRKLKMNNRIAFEHKLFKFISHEFPFLEFLYIFNDKPQEDKQYSSTLITFPYLTFLDLEKAHVDYAKLFLLEKNMHLSRLVNLSINYKSLTTITNNFTNDPTLFNFGKLTNLVCQKFVSPKNFHKYFPLL</sequence>
<dbReference type="AlphaFoldDB" id="A0A814YFV4"/>
<dbReference type="EMBL" id="CAJNOU010001604">
    <property type="protein sequence ID" value="CAF1228643.1"/>
    <property type="molecule type" value="Genomic_DNA"/>
</dbReference>
<comment type="caution">
    <text evidence="1">The sequence shown here is derived from an EMBL/GenBank/DDBJ whole genome shotgun (WGS) entry which is preliminary data.</text>
</comment>
<evidence type="ECO:0000313" key="1">
    <source>
        <dbReference type="EMBL" id="CAF1228643.1"/>
    </source>
</evidence>
<gene>
    <name evidence="1" type="ORF">SEV965_LOCUS22575</name>
</gene>
<organism evidence="1 2">
    <name type="scientific">Rotaria sordida</name>
    <dbReference type="NCBI Taxonomy" id="392033"/>
    <lineage>
        <taxon>Eukaryota</taxon>
        <taxon>Metazoa</taxon>
        <taxon>Spiralia</taxon>
        <taxon>Gnathifera</taxon>
        <taxon>Rotifera</taxon>
        <taxon>Eurotatoria</taxon>
        <taxon>Bdelloidea</taxon>
        <taxon>Philodinida</taxon>
        <taxon>Philodinidae</taxon>
        <taxon>Rotaria</taxon>
    </lineage>
</organism>